<evidence type="ECO:0000313" key="1">
    <source>
        <dbReference type="EMBL" id="NES27012.1"/>
    </source>
</evidence>
<reference evidence="1 4" key="2">
    <citation type="submission" date="2020-02" db="EMBL/GenBank/DDBJ databases">
        <title>WGS of Micromonospora spp. isolated from hot spring.</title>
        <authorList>
            <person name="Thawai C."/>
        </authorList>
    </citation>
    <scope>NUCLEOTIDE SEQUENCE [LARGE SCALE GENOMIC DNA]</scope>
    <source>
        <strain evidence="1 4">TMS7</strain>
    </source>
</reference>
<dbReference type="EMBL" id="JAAHBZ010000002">
    <property type="protein sequence ID" value="NES27012.1"/>
    <property type="molecule type" value="Genomic_DNA"/>
</dbReference>
<dbReference type="Gene3D" id="3.90.180.10">
    <property type="entry name" value="Medium-chain alcohol dehydrogenases, catalytic domain"/>
    <property type="match status" value="1"/>
</dbReference>
<evidence type="ECO:0000313" key="3">
    <source>
        <dbReference type="Proteomes" id="UP000402241"/>
    </source>
</evidence>
<dbReference type="EMBL" id="CP045309">
    <property type="protein sequence ID" value="QGL48215.1"/>
    <property type="molecule type" value="Genomic_DNA"/>
</dbReference>
<evidence type="ECO:0000313" key="4">
    <source>
        <dbReference type="Proteomes" id="UP000477779"/>
    </source>
</evidence>
<dbReference type="Proteomes" id="UP000477779">
    <property type="component" value="Unassembled WGS sequence"/>
</dbReference>
<gene>
    <name evidence="1" type="ORF">G3561_05505</name>
    <name evidence="2" type="ORF">GCE86_14970</name>
</gene>
<dbReference type="Gene3D" id="3.40.50.720">
    <property type="entry name" value="NAD(P)-binding Rossmann-like Domain"/>
    <property type="match status" value="1"/>
</dbReference>
<name>A0AAJ2ZB88_9ACTN</name>
<dbReference type="Pfam" id="PF13602">
    <property type="entry name" value="ADH_zinc_N_2"/>
    <property type="match status" value="1"/>
</dbReference>
<evidence type="ECO:0000313" key="2">
    <source>
        <dbReference type="EMBL" id="QGL48215.1"/>
    </source>
</evidence>
<organism evidence="1 4">
    <name type="scientific">Micromonospora terminaliae</name>
    <dbReference type="NCBI Taxonomy" id="1914461"/>
    <lineage>
        <taxon>Bacteria</taxon>
        <taxon>Bacillati</taxon>
        <taxon>Actinomycetota</taxon>
        <taxon>Actinomycetes</taxon>
        <taxon>Micromonosporales</taxon>
        <taxon>Micromonosporaceae</taxon>
        <taxon>Micromonospora</taxon>
    </lineage>
</organism>
<dbReference type="Proteomes" id="UP000402241">
    <property type="component" value="Chromosome"/>
</dbReference>
<keyword evidence="3" id="KW-1185">Reference proteome</keyword>
<dbReference type="AlphaFoldDB" id="A0AAJ2ZB88"/>
<accession>A0AAJ2ZB88</accession>
<reference evidence="2 3" key="1">
    <citation type="submission" date="2019-10" db="EMBL/GenBank/DDBJ databases">
        <title>Genome Sequence of Micromonospora terminaliae DSM 101760.</title>
        <authorList>
            <person name="Guo L."/>
        </authorList>
    </citation>
    <scope>NUCLEOTIDE SEQUENCE [LARGE SCALE GENOMIC DNA]</scope>
    <source>
        <strain evidence="2 3">DSM 101760</strain>
    </source>
</reference>
<protein>
    <submittedName>
        <fullName evidence="1">Zinc-binding dehydrogenase</fullName>
    </submittedName>
</protein>
<sequence>MPAVLYLARCPSPVLPSVSRLRPSLLLGQWRKTPAPRCAREPCLPHSLCLVTYGANLTDRVRAVAVHGVDAALDAAGRGSLRALVELTGNPVRVIGLADPLADALGARFAYGEPDDMAGILTEVAALVTAGTMKVSVARTDPLTDAAAAHRASQTGHVRGSAMRRRALLG</sequence>
<proteinExistence type="predicted"/>